<proteinExistence type="predicted"/>
<protein>
    <submittedName>
        <fullName evidence="2">Uncharacterized protein</fullName>
    </submittedName>
</protein>
<dbReference type="Proteomes" id="UP001044222">
    <property type="component" value="Chromosome 15"/>
</dbReference>
<name>A0A9D3RLT3_ANGAN</name>
<dbReference type="AlphaFoldDB" id="A0A9D3RLT3"/>
<feature type="region of interest" description="Disordered" evidence="1">
    <location>
        <begin position="10"/>
        <end position="72"/>
    </location>
</feature>
<sequence>MALGALVAVATLQDAGDGGHGPREGAELAAERQHAVGERAQLRRSPAVPDATLRRQAVRPAQPGTSGARRRRCRCRQGPSLLPRGQVTQAPVRLAGEARSAAVSGGDCGGRLRRFGGRGAELACGDATDASSTVHSNFQS</sequence>
<evidence type="ECO:0000313" key="2">
    <source>
        <dbReference type="EMBL" id="KAG5834915.1"/>
    </source>
</evidence>
<evidence type="ECO:0000313" key="3">
    <source>
        <dbReference type="Proteomes" id="UP001044222"/>
    </source>
</evidence>
<dbReference type="EMBL" id="JAFIRN010000015">
    <property type="protein sequence ID" value="KAG5834915.1"/>
    <property type="molecule type" value="Genomic_DNA"/>
</dbReference>
<evidence type="ECO:0000256" key="1">
    <source>
        <dbReference type="SAM" id="MobiDB-lite"/>
    </source>
</evidence>
<gene>
    <name evidence="2" type="ORF">ANANG_G00266620</name>
</gene>
<feature type="compositionally biased region" description="Basic and acidic residues" evidence="1">
    <location>
        <begin position="20"/>
        <end position="41"/>
    </location>
</feature>
<organism evidence="2 3">
    <name type="scientific">Anguilla anguilla</name>
    <name type="common">European freshwater eel</name>
    <name type="synonym">Muraena anguilla</name>
    <dbReference type="NCBI Taxonomy" id="7936"/>
    <lineage>
        <taxon>Eukaryota</taxon>
        <taxon>Metazoa</taxon>
        <taxon>Chordata</taxon>
        <taxon>Craniata</taxon>
        <taxon>Vertebrata</taxon>
        <taxon>Euteleostomi</taxon>
        <taxon>Actinopterygii</taxon>
        <taxon>Neopterygii</taxon>
        <taxon>Teleostei</taxon>
        <taxon>Anguilliformes</taxon>
        <taxon>Anguillidae</taxon>
        <taxon>Anguilla</taxon>
    </lineage>
</organism>
<comment type="caution">
    <text evidence="2">The sequence shown here is derived from an EMBL/GenBank/DDBJ whole genome shotgun (WGS) entry which is preliminary data.</text>
</comment>
<accession>A0A9D3RLT3</accession>
<keyword evidence="3" id="KW-1185">Reference proteome</keyword>
<reference evidence="2" key="1">
    <citation type="submission" date="2021-01" db="EMBL/GenBank/DDBJ databases">
        <title>A chromosome-scale assembly of European eel, Anguilla anguilla.</title>
        <authorList>
            <person name="Henkel C."/>
            <person name="Jong-Raadsen S.A."/>
            <person name="Dufour S."/>
            <person name="Weltzien F.-A."/>
            <person name="Palstra A.P."/>
            <person name="Pelster B."/>
            <person name="Spaink H.P."/>
            <person name="Van Den Thillart G.E."/>
            <person name="Jansen H."/>
            <person name="Zahm M."/>
            <person name="Klopp C."/>
            <person name="Cedric C."/>
            <person name="Louis A."/>
            <person name="Berthelot C."/>
            <person name="Parey E."/>
            <person name="Roest Crollius H."/>
            <person name="Montfort J."/>
            <person name="Robinson-Rechavi M."/>
            <person name="Bucao C."/>
            <person name="Bouchez O."/>
            <person name="Gislard M."/>
            <person name="Lluch J."/>
            <person name="Milhes M."/>
            <person name="Lampietro C."/>
            <person name="Lopez Roques C."/>
            <person name="Donnadieu C."/>
            <person name="Braasch I."/>
            <person name="Desvignes T."/>
            <person name="Postlethwait J."/>
            <person name="Bobe J."/>
            <person name="Guiguen Y."/>
            <person name="Dirks R."/>
        </authorList>
    </citation>
    <scope>NUCLEOTIDE SEQUENCE</scope>
    <source>
        <strain evidence="2">Tag_6206</strain>
        <tissue evidence="2">Liver</tissue>
    </source>
</reference>